<dbReference type="PRINTS" id="PR00463">
    <property type="entry name" value="EP450I"/>
</dbReference>
<keyword evidence="9" id="KW-0812">Transmembrane</keyword>
<evidence type="ECO:0000313" key="10">
    <source>
        <dbReference type="EMBL" id="PVH95107.1"/>
    </source>
</evidence>
<evidence type="ECO:0000313" key="11">
    <source>
        <dbReference type="Proteomes" id="UP000244855"/>
    </source>
</evidence>
<evidence type="ECO:0000256" key="2">
    <source>
        <dbReference type="ARBA" id="ARBA00005179"/>
    </source>
</evidence>
<evidence type="ECO:0000256" key="5">
    <source>
        <dbReference type="ARBA" id="ARBA00023002"/>
    </source>
</evidence>
<dbReference type="EMBL" id="KZ805508">
    <property type="protein sequence ID" value="PVH95107.1"/>
    <property type="molecule type" value="Genomic_DNA"/>
</dbReference>
<evidence type="ECO:0000256" key="3">
    <source>
        <dbReference type="ARBA" id="ARBA00022617"/>
    </source>
</evidence>
<dbReference type="GO" id="GO:0005506">
    <property type="term" value="F:iron ion binding"/>
    <property type="evidence" value="ECO:0007669"/>
    <property type="project" value="InterPro"/>
</dbReference>
<keyword evidence="4 8" id="KW-0479">Metal-binding</keyword>
<organism evidence="10 11">
    <name type="scientific">Periconia macrospinosa</name>
    <dbReference type="NCBI Taxonomy" id="97972"/>
    <lineage>
        <taxon>Eukaryota</taxon>
        <taxon>Fungi</taxon>
        <taxon>Dikarya</taxon>
        <taxon>Ascomycota</taxon>
        <taxon>Pezizomycotina</taxon>
        <taxon>Dothideomycetes</taxon>
        <taxon>Pleosporomycetidae</taxon>
        <taxon>Pleosporales</taxon>
        <taxon>Massarineae</taxon>
        <taxon>Periconiaceae</taxon>
        <taxon>Periconia</taxon>
    </lineage>
</organism>
<dbReference type="PRINTS" id="PR00385">
    <property type="entry name" value="P450"/>
</dbReference>
<evidence type="ECO:0000256" key="9">
    <source>
        <dbReference type="SAM" id="Phobius"/>
    </source>
</evidence>
<dbReference type="InterPro" id="IPR050121">
    <property type="entry name" value="Cytochrome_P450_monoxygenase"/>
</dbReference>
<dbReference type="Proteomes" id="UP000244855">
    <property type="component" value="Unassembled WGS sequence"/>
</dbReference>
<comment type="pathway">
    <text evidence="2">Secondary metabolite biosynthesis.</text>
</comment>
<dbReference type="InterPro" id="IPR001128">
    <property type="entry name" value="Cyt_P450"/>
</dbReference>
<proteinExistence type="predicted"/>
<sequence length="563" mass="64050">MYSVFFTIFLGLATVLGIFFTKLYHARRLLVDRKRRGLVCLSCQYCADRLTNYLQPVAPGHSFLFGHLLYLKSYLDRFPKDAHYQYGFAAIAREEFNHTGTFYMDLWPMSGLYLVIVSPQIGSQVTQSNPNLTSERPKLLRRFLKPITGGPTIFDLDEKSWKPWRAVFNKGFHSDRIMSLVPGMVQEVLVYVETLRSLAEKNEICFLDPITLRFTIDMIGKTILNTSLGAQRGYNTLADSMLSQLRWHNPNAEVNPFSHLNFIRSFVHWRNGRKMNRYIGTELDNRYDEYKADPHGSNSKSVMDLVLQAFLSTPEKSSPLPDKLNPELRAFAIRQIRLFIFAGYDSTASAICYCFHLLSQHPEILARLRSEHDQVLGADPSAAASVITKDPRIINNLDYTLAVIKEVLRLFPPAASTRAGKRGVDVADDAGNLCATDDAIIFIIHAEMHRSPKYWVKPDDFIPERWLVAPGHELYPRPGAWRPFELGPRNCIAQALVLVELRVVLACIVRTFDVQPAYDELDAKNPMTTKNSCRGERAYQVEKGAAHPAAQYPCRVRVVNSQK</sequence>
<dbReference type="OrthoDB" id="10029320at2759"/>
<evidence type="ECO:0000256" key="8">
    <source>
        <dbReference type="PIRSR" id="PIRSR602401-1"/>
    </source>
</evidence>
<evidence type="ECO:0000256" key="6">
    <source>
        <dbReference type="ARBA" id="ARBA00023004"/>
    </source>
</evidence>
<protein>
    <submittedName>
        <fullName evidence="10">Sterigmatocystin biosynthesis P450 monooxygenase StcS</fullName>
    </submittedName>
</protein>
<feature type="transmembrane region" description="Helical" evidence="9">
    <location>
        <begin position="338"/>
        <end position="358"/>
    </location>
</feature>
<keyword evidence="6 8" id="KW-0408">Iron</keyword>
<dbReference type="Gene3D" id="1.10.630.10">
    <property type="entry name" value="Cytochrome P450"/>
    <property type="match status" value="1"/>
</dbReference>
<dbReference type="Pfam" id="PF00067">
    <property type="entry name" value="p450"/>
    <property type="match status" value="1"/>
</dbReference>
<keyword evidence="3 8" id="KW-0349">Heme</keyword>
<keyword evidence="5" id="KW-0560">Oxidoreductase</keyword>
<keyword evidence="11" id="KW-1185">Reference proteome</keyword>
<name>A0A2V1DAF1_9PLEO</name>
<dbReference type="GO" id="GO:0004497">
    <property type="term" value="F:monooxygenase activity"/>
    <property type="evidence" value="ECO:0007669"/>
    <property type="project" value="UniProtKB-KW"/>
</dbReference>
<evidence type="ECO:0000256" key="7">
    <source>
        <dbReference type="ARBA" id="ARBA00023033"/>
    </source>
</evidence>
<dbReference type="GO" id="GO:0016705">
    <property type="term" value="F:oxidoreductase activity, acting on paired donors, with incorporation or reduction of molecular oxygen"/>
    <property type="evidence" value="ECO:0007669"/>
    <property type="project" value="InterPro"/>
</dbReference>
<dbReference type="CDD" id="cd11051">
    <property type="entry name" value="CYP59-like"/>
    <property type="match status" value="1"/>
</dbReference>
<dbReference type="PANTHER" id="PTHR24305:SF107">
    <property type="entry name" value="P450, PUTATIVE (EUROFUNG)-RELATED"/>
    <property type="match status" value="1"/>
</dbReference>
<dbReference type="InterPro" id="IPR036396">
    <property type="entry name" value="Cyt_P450_sf"/>
</dbReference>
<keyword evidence="7 10" id="KW-0503">Monooxygenase</keyword>
<dbReference type="PANTHER" id="PTHR24305">
    <property type="entry name" value="CYTOCHROME P450"/>
    <property type="match status" value="1"/>
</dbReference>
<evidence type="ECO:0000256" key="4">
    <source>
        <dbReference type="ARBA" id="ARBA00022723"/>
    </source>
</evidence>
<reference evidence="10 11" key="1">
    <citation type="journal article" date="2018" name="Sci. Rep.">
        <title>Comparative genomics provides insights into the lifestyle and reveals functional heterogeneity of dark septate endophytic fungi.</title>
        <authorList>
            <person name="Knapp D.G."/>
            <person name="Nemeth J.B."/>
            <person name="Barry K."/>
            <person name="Hainaut M."/>
            <person name="Henrissat B."/>
            <person name="Johnson J."/>
            <person name="Kuo A."/>
            <person name="Lim J.H.P."/>
            <person name="Lipzen A."/>
            <person name="Nolan M."/>
            <person name="Ohm R.A."/>
            <person name="Tamas L."/>
            <person name="Grigoriev I.V."/>
            <person name="Spatafora J.W."/>
            <person name="Nagy L.G."/>
            <person name="Kovacs G.M."/>
        </authorList>
    </citation>
    <scope>NUCLEOTIDE SEQUENCE [LARGE SCALE GENOMIC DNA]</scope>
    <source>
        <strain evidence="10 11">DSE2036</strain>
    </source>
</reference>
<gene>
    <name evidence="10" type="ORF">DM02DRAFT_538054</name>
</gene>
<evidence type="ECO:0000256" key="1">
    <source>
        <dbReference type="ARBA" id="ARBA00001971"/>
    </source>
</evidence>
<comment type="cofactor">
    <cofactor evidence="1 8">
        <name>heme</name>
        <dbReference type="ChEBI" id="CHEBI:30413"/>
    </cofactor>
</comment>
<accession>A0A2V1DAF1</accession>
<feature type="transmembrane region" description="Helical" evidence="9">
    <location>
        <begin position="6"/>
        <end position="26"/>
    </location>
</feature>
<keyword evidence="9" id="KW-0472">Membrane</keyword>
<dbReference type="SUPFAM" id="SSF48264">
    <property type="entry name" value="Cytochrome P450"/>
    <property type="match status" value="1"/>
</dbReference>
<keyword evidence="9" id="KW-1133">Transmembrane helix</keyword>
<dbReference type="InterPro" id="IPR002401">
    <property type="entry name" value="Cyt_P450_E_grp-I"/>
</dbReference>
<dbReference type="STRING" id="97972.A0A2V1DAF1"/>
<feature type="binding site" description="axial binding residue" evidence="8">
    <location>
        <position position="491"/>
    </location>
    <ligand>
        <name>heme</name>
        <dbReference type="ChEBI" id="CHEBI:30413"/>
    </ligand>
    <ligandPart>
        <name>Fe</name>
        <dbReference type="ChEBI" id="CHEBI:18248"/>
    </ligandPart>
</feature>
<dbReference type="GO" id="GO:0020037">
    <property type="term" value="F:heme binding"/>
    <property type="evidence" value="ECO:0007669"/>
    <property type="project" value="InterPro"/>
</dbReference>
<dbReference type="AlphaFoldDB" id="A0A2V1DAF1"/>